<evidence type="ECO:0000256" key="1">
    <source>
        <dbReference type="SAM" id="SignalP"/>
    </source>
</evidence>
<feature type="signal peptide" evidence="1">
    <location>
        <begin position="1"/>
        <end position="35"/>
    </location>
</feature>
<organism evidence="2 3">
    <name type="scientific">Equus caballus</name>
    <name type="common">Horse</name>
    <dbReference type="NCBI Taxonomy" id="9796"/>
    <lineage>
        <taxon>Eukaryota</taxon>
        <taxon>Metazoa</taxon>
        <taxon>Chordata</taxon>
        <taxon>Craniata</taxon>
        <taxon>Vertebrata</taxon>
        <taxon>Euteleostomi</taxon>
        <taxon>Mammalia</taxon>
        <taxon>Eutheria</taxon>
        <taxon>Laurasiatheria</taxon>
        <taxon>Perissodactyla</taxon>
        <taxon>Equidae</taxon>
        <taxon>Equus</taxon>
    </lineage>
</organism>
<sequence length="84" mass="9567">MALQRAAMSMKLNTYNMQLLLLVFLMWDPARLVLANIQEDEAKNNITIFTRILDRLLDGYDNRLRPGLGGLAGMKLLLFGVPFQ</sequence>
<protein>
    <recommendedName>
        <fullName evidence="4">Gamma-aminobutyric acid type A receptor subunit alpha2</fullName>
    </recommendedName>
</protein>
<evidence type="ECO:0000313" key="2">
    <source>
        <dbReference type="Ensembl" id="ENSECAP00000077926.1"/>
    </source>
</evidence>
<dbReference type="AlphaFoldDB" id="A0A9L0SST8"/>
<dbReference type="Ensembl" id="ENSECAT00000141278.1">
    <property type="protein sequence ID" value="ENSECAP00000077926.1"/>
    <property type="gene ID" value="ENSECAG00000046244.1"/>
</dbReference>
<dbReference type="GeneTree" id="ENSGT00940000173419"/>
<keyword evidence="3" id="KW-1185">Reference proteome</keyword>
<name>A0A9L0SST8_HORSE</name>
<evidence type="ECO:0000313" key="3">
    <source>
        <dbReference type="Proteomes" id="UP000002281"/>
    </source>
</evidence>
<reference evidence="2" key="3">
    <citation type="submission" date="2025-09" db="UniProtKB">
        <authorList>
            <consortium name="Ensembl"/>
        </authorList>
    </citation>
    <scope>IDENTIFICATION</scope>
    <source>
        <strain evidence="2">Thoroughbred</strain>
    </source>
</reference>
<keyword evidence="1" id="KW-0732">Signal</keyword>
<dbReference type="Proteomes" id="UP000002281">
    <property type="component" value="Chromosome 3"/>
</dbReference>
<reference evidence="2 3" key="1">
    <citation type="journal article" date="2009" name="Science">
        <title>Genome sequence, comparative analysis, and population genetics of the domestic horse.</title>
        <authorList>
            <consortium name="Broad Institute Genome Sequencing Platform"/>
            <consortium name="Broad Institute Whole Genome Assembly Team"/>
            <person name="Wade C.M."/>
            <person name="Giulotto E."/>
            <person name="Sigurdsson S."/>
            <person name="Zoli M."/>
            <person name="Gnerre S."/>
            <person name="Imsland F."/>
            <person name="Lear T.L."/>
            <person name="Adelson D.L."/>
            <person name="Bailey E."/>
            <person name="Bellone R.R."/>
            <person name="Bloecker H."/>
            <person name="Distl O."/>
            <person name="Edgar R.C."/>
            <person name="Garber M."/>
            <person name="Leeb T."/>
            <person name="Mauceli E."/>
            <person name="MacLeod J.N."/>
            <person name="Penedo M.C.T."/>
            <person name="Raison J.M."/>
            <person name="Sharpe T."/>
            <person name="Vogel J."/>
            <person name="Andersson L."/>
            <person name="Antczak D.F."/>
            <person name="Biagi T."/>
            <person name="Binns M.M."/>
            <person name="Chowdhary B.P."/>
            <person name="Coleman S.J."/>
            <person name="Della Valle G."/>
            <person name="Fryc S."/>
            <person name="Guerin G."/>
            <person name="Hasegawa T."/>
            <person name="Hill E.W."/>
            <person name="Jurka J."/>
            <person name="Kiialainen A."/>
            <person name="Lindgren G."/>
            <person name="Liu J."/>
            <person name="Magnani E."/>
            <person name="Mickelson J.R."/>
            <person name="Murray J."/>
            <person name="Nergadze S.G."/>
            <person name="Onofrio R."/>
            <person name="Pedroni S."/>
            <person name="Piras M.F."/>
            <person name="Raudsepp T."/>
            <person name="Rocchi M."/>
            <person name="Roeed K.H."/>
            <person name="Ryder O.A."/>
            <person name="Searle S."/>
            <person name="Skow L."/>
            <person name="Swinburne J.E."/>
            <person name="Syvaenen A.C."/>
            <person name="Tozaki T."/>
            <person name="Valberg S.J."/>
            <person name="Vaudin M."/>
            <person name="White J.R."/>
            <person name="Zody M.C."/>
            <person name="Lander E.S."/>
            <person name="Lindblad-Toh K."/>
        </authorList>
    </citation>
    <scope>NUCLEOTIDE SEQUENCE [LARGE SCALE GENOMIC DNA]</scope>
    <source>
        <strain evidence="2 3">Thoroughbred</strain>
    </source>
</reference>
<accession>A0A9L0SST8</accession>
<feature type="chain" id="PRO_5040134951" description="Gamma-aminobutyric acid type A receptor subunit alpha2" evidence="1">
    <location>
        <begin position="36"/>
        <end position="84"/>
    </location>
</feature>
<reference evidence="2" key="2">
    <citation type="submission" date="2025-08" db="UniProtKB">
        <authorList>
            <consortium name="Ensembl"/>
        </authorList>
    </citation>
    <scope>IDENTIFICATION</scope>
    <source>
        <strain evidence="2">Thoroughbred</strain>
    </source>
</reference>
<evidence type="ECO:0008006" key="4">
    <source>
        <dbReference type="Google" id="ProtNLM"/>
    </source>
</evidence>
<proteinExistence type="predicted"/>